<dbReference type="AlphaFoldDB" id="A0A8S3A5M7"/>
<evidence type="ECO:0000313" key="3">
    <source>
        <dbReference type="EMBL" id="CAF4700946.1"/>
    </source>
</evidence>
<dbReference type="InterPro" id="IPR045495">
    <property type="entry name" value="PI4K_N"/>
</dbReference>
<feature type="domain" description="PI4-kinase N-terminal" evidence="2">
    <location>
        <begin position="246"/>
        <end position="499"/>
    </location>
</feature>
<protein>
    <recommendedName>
        <fullName evidence="2">PI4-kinase N-terminal domain-containing protein</fullName>
    </recommendedName>
</protein>
<reference evidence="3" key="1">
    <citation type="submission" date="2021-02" db="EMBL/GenBank/DDBJ databases">
        <authorList>
            <person name="Nowell W R."/>
        </authorList>
    </citation>
    <scope>NUCLEOTIDE SEQUENCE</scope>
</reference>
<evidence type="ECO:0000259" key="2">
    <source>
        <dbReference type="Pfam" id="PF19274"/>
    </source>
</evidence>
<name>A0A8S3A5M7_9BILA</name>
<evidence type="ECO:0000256" key="1">
    <source>
        <dbReference type="ARBA" id="ARBA00006209"/>
    </source>
</evidence>
<dbReference type="EMBL" id="CAJOBH010118944">
    <property type="protein sequence ID" value="CAF4700946.1"/>
    <property type="molecule type" value="Genomic_DNA"/>
</dbReference>
<accession>A0A8S3A5M7</accession>
<comment type="caution">
    <text evidence="3">The sequence shown here is derived from an EMBL/GenBank/DDBJ whole genome shotgun (WGS) entry which is preliminary data.</text>
</comment>
<feature type="domain" description="PI4-kinase N-terminal" evidence="2">
    <location>
        <begin position="99"/>
        <end position="241"/>
    </location>
</feature>
<proteinExistence type="inferred from homology"/>
<sequence length="513" mass="59219">MAITLKDVQHTQQSILARFQQRLGDPPSPLDILIINQIGCMLISSLKPSRRFPLLINRFKLPQTPVEFIFDRSKILKRKDKKNLKKRLNRIPCRSIRPQTTYEEILGLFTDIIIDSTYSTYDNTNKNTTTGRRTTKYKQASNAVINALANVAANIQGSLELMNLLTSILELFVQLGLRAKDASEKSTKNALKASNTAGSLGVLIPVIAIVMRRISVIVEPSERVFRLFQHFWFYCVLFGFADAERGLWPSEWHDCVRLIATKSPTLVAQTGPYVPLKSAMPLKPEQIAKEDNNELKSQLNNIFSAYPTAKPFIDRFGFEQSAYTLSVYYLETFRHIQFLPQYFHTHFNSYLFRVCHSIAPSAFQCIFSYLEDPGLLKDKYGLWTLMTAVGRKSFEIYVDEMKKMPKSPERNKNLEVQCQFFMLKRTHVRAEVREEAKLYLYSLLSKNAFPHLFCNSVVIETLMNIINILSYSLNEDNLHKVTAHHRVPNTNYTIQFVDTHEKRLVCFILRLFC</sequence>
<dbReference type="Pfam" id="PF19274">
    <property type="entry name" value="PI4K_N"/>
    <property type="match status" value="2"/>
</dbReference>
<evidence type="ECO:0000313" key="4">
    <source>
        <dbReference type="Proteomes" id="UP000681967"/>
    </source>
</evidence>
<dbReference type="Proteomes" id="UP000681967">
    <property type="component" value="Unassembled WGS sequence"/>
</dbReference>
<comment type="similarity">
    <text evidence="1">Belongs to the PI3/PI4-kinase family. Type III PI4K subfamily.</text>
</comment>
<organism evidence="3 4">
    <name type="scientific">Rotaria magnacalcarata</name>
    <dbReference type="NCBI Taxonomy" id="392030"/>
    <lineage>
        <taxon>Eukaryota</taxon>
        <taxon>Metazoa</taxon>
        <taxon>Spiralia</taxon>
        <taxon>Gnathifera</taxon>
        <taxon>Rotifera</taxon>
        <taxon>Eurotatoria</taxon>
        <taxon>Bdelloidea</taxon>
        <taxon>Philodinida</taxon>
        <taxon>Philodinidae</taxon>
        <taxon>Rotaria</taxon>
    </lineage>
</organism>
<gene>
    <name evidence="3" type="ORF">BYL167_LOCUS44088</name>
</gene>